<feature type="compositionally biased region" description="Basic and acidic residues" evidence="5">
    <location>
        <begin position="283"/>
        <end position="296"/>
    </location>
</feature>
<evidence type="ECO:0000256" key="5">
    <source>
        <dbReference type="SAM" id="MobiDB-lite"/>
    </source>
</evidence>
<evidence type="ECO:0000256" key="2">
    <source>
        <dbReference type="ARBA" id="ARBA00022908"/>
    </source>
</evidence>
<reference evidence="8" key="1">
    <citation type="journal article" date="2012" name="J. Bacteriol.">
        <title>Revised Genome Sequence of Burkholderia thailandensis MSMB43 with Improved Annotation.</title>
        <authorList>
            <person name="Zhuo Y."/>
            <person name="Liu L."/>
            <person name="Wang Q."/>
            <person name="Liu X."/>
            <person name="Ren B."/>
            <person name="Liu M."/>
            <person name="Ni P."/>
            <person name="Cheng Y.Q."/>
            <person name="Zhang L."/>
        </authorList>
    </citation>
    <scope>NUCLEOTIDE SEQUENCE [LARGE SCALE GENOMIC DNA]</scope>
    <source>
        <strain evidence="8">MSMB43</strain>
    </source>
</reference>
<dbReference type="InterPro" id="IPR050808">
    <property type="entry name" value="Phage_Integrase"/>
</dbReference>
<dbReference type="InterPro" id="IPR038488">
    <property type="entry name" value="Integrase_DNA-bd_sf"/>
</dbReference>
<evidence type="ECO:0000256" key="1">
    <source>
        <dbReference type="ARBA" id="ARBA00008857"/>
    </source>
</evidence>
<evidence type="ECO:0000259" key="6">
    <source>
        <dbReference type="PROSITE" id="PS51900"/>
    </source>
</evidence>
<feature type="compositionally biased region" description="Gly residues" evidence="5">
    <location>
        <begin position="205"/>
        <end position="216"/>
    </location>
</feature>
<gene>
    <name evidence="7" type="ORF">A33K_14561</name>
</gene>
<dbReference type="PANTHER" id="PTHR30629">
    <property type="entry name" value="PROPHAGE INTEGRASE"/>
    <property type="match status" value="1"/>
</dbReference>
<dbReference type="InterPro" id="IPR044068">
    <property type="entry name" value="CB"/>
</dbReference>
<evidence type="ECO:0000256" key="4">
    <source>
        <dbReference type="PROSITE-ProRule" id="PRU01248"/>
    </source>
</evidence>
<dbReference type="PANTHER" id="PTHR30629:SF2">
    <property type="entry name" value="PROPHAGE INTEGRASE INTS-RELATED"/>
    <property type="match status" value="1"/>
</dbReference>
<accession>A0ABN0G8L4</accession>
<evidence type="ECO:0000313" key="7">
    <source>
        <dbReference type="EMBL" id="EIP88463.1"/>
    </source>
</evidence>
<evidence type="ECO:0000313" key="8">
    <source>
        <dbReference type="Proteomes" id="UP000004682"/>
    </source>
</evidence>
<dbReference type="Gene3D" id="1.10.150.130">
    <property type="match status" value="1"/>
</dbReference>
<dbReference type="Pfam" id="PF13356">
    <property type="entry name" value="Arm-DNA-bind_3"/>
    <property type="match status" value="1"/>
</dbReference>
<dbReference type="PROSITE" id="PS51900">
    <property type="entry name" value="CB"/>
    <property type="match status" value="1"/>
</dbReference>
<feature type="domain" description="Core-binding (CB)" evidence="6">
    <location>
        <begin position="93"/>
        <end position="179"/>
    </location>
</feature>
<feature type="region of interest" description="Disordered" evidence="5">
    <location>
        <begin position="203"/>
        <end position="318"/>
    </location>
</feature>
<dbReference type="InterPro" id="IPR011010">
    <property type="entry name" value="DNA_brk_join_enz"/>
</dbReference>
<feature type="compositionally biased region" description="Basic residues" evidence="5">
    <location>
        <begin position="223"/>
        <end position="235"/>
    </location>
</feature>
<dbReference type="InterPro" id="IPR010998">
    <property type="entry name" value="Integrase_recombinase_N"/>
</dbReference>
<dbReference type="Gene3D" id="3.30.160.390">
    <property type="entry name" value="Integrase, DNA-binding domain"/>
    <property type="match status" value="1"/>
</dbReference>
<name>A0ABN0G8L4_9BURK</name>
<dbReference type="EMBL" id="JH692062">
    <property type="protein sequence ID" value="EIP88463.1"/>
    <property type="molecule type" value="Genomic_DNA"/>
</dbReference>
<evidence type="ECO:0000256" key="3">
    <source>
        <dbReference type="ARBA" id="ARBA00023125"/>
    </source>
</evidence>
<comment type="similarity">
    <text evidence="1">Belongs to the 'phage' integrase family.</text>
</comment>
<dbReference type="SUPFAM" id="SSF56349">
    <property type="entry name" value="DNA breaking-rejoining enzymes"/>
    <property type="match status" value="1"/>
</dbReference>
<protein>
    <recommendedName>
        <fullName evidence="6">Core-binding (CB) domain-containing protein</fullName>
    </recommendedName>
</protein>
<sequence length="704" mass="79309">MAVRQAKATGNAYTLPDFDGLSLAVSKTGAKSWHFRYTWQGRQKRMSLGDYPEISLREARNRRDDARTLVAKNINPQRQQEKDRHIATQVEQNTFEAVYEKWLTFRREHGRLKMGRQTTLAMIPRIFEKNILPLLRKQSIYNVTRVDLLEIVGRIEKRGAPSVAEKVRTWFNQLFRYALVIMPGLEQNPRERTTGRWRRCAGGIRVQGGSGSGTPGTAGRAKDARRRRRHTRRADRRPPYQYRAAAPHRRCRQSTPRLGRPALPAWHRPAADGTAAASVHRPRSPDRDPACRRGSRDGGFPMRGTAGPTRRRAPAARGTARRIGCVRRTCVARCVPVAAAAAASPAATRPALAASALWMARWAVPTARWRPAEPFCSGTARAWRIPVMDWRGSLLALSGRAFPLAPRSLAPCQPFDLQLFGYRATRKVVPPSMWDGPDRIGRRSGARSRPMLRECRVRPVDDGRVAEEIRNFTKLTNETKEIRVVLVFQSCLRETTMPKTLEFIADHLPRVTVEDVHRFFTTVEIRDARAFAAELQAFVHERVEAVELPANLEAETVEQTLARKAAALRAGTRWTPGATDIQRGRAAMLEAFEQPHNLPLAEFAKLADKSRQQIYKDIDARRLLALNVGPRGQKLPDWQLDPVKQQLTQAVLQEVEGIDNWTIYRALSEPLEGLDRRSPVDAVTAGSIDDVARAVFNVLGVHAH</sequence>
<dbReference type="Pfam" id="PF22022">
    <property type="entry name" value="Phage_int_M"/>
    <property type="match status" value="1"/>
</dbReference>
<keyword evidence="2" id="KW-0229">DNA integration</keyword>
<dbReference type="InterPro" id="IPR025166">
    <property type="entry name" value="Integrase_DNA_bind_dom"/>
</dbReference>
<organism evidence="7 8">
    <name type="scientific">Burkholderia humptydooensis MSMB43</name>
    <dbReference type="NCBI Taxonomy" id="441157"/>
    <lineage>
        <taxon>Bacteria</taxon>
        <taxon>Pseudomonadati</taxon>
        <taxon>Pseudomonadota</taxon>
        <taxon>Betaproteobacteria</taxon>
        <taxon>Burkholderiales</taxon>
        <taxon>Burkholderiaceae</taxon>
        <taxon>Burkholderia</taxon>
        <taxon>pseudomallei group</taxon>
    </lineage>
</organism>
<keyword evidence="3 4" id="KW-0238">DNA-binding</keyword>
<keyword evidence="8" id="KW-1185">Reference proteome</keyword>
<dbReference type="InterPro" id="IPR053876">
    <property type="entry name" value="Phage_int_M"/>
</dbReference>
<proteinExistence type="inferred from homology"/>
<dbReference type="Proteomes" id="UP000004682">
    <property type="component" value="Unassembled WGS sequence"/>
</dbReference>